<proteinExistence type="predicted"/>
<reference evidence="3 4" key="1">
    <citation type="submission" date="2015-03" db="EMBL/GenBank/DDBJ databases">
        <authorList>
            <person name="Hassan Y.I."/>
            <person name="Lepp D."/>
            <person name="Li X.-Z."/>
            <person name="Zhou T."/>
        </authorList>
    </citation>
    <scope>NUCLEOTIDE SEQUENCE [LARGE SCALE GENOMIC DNA]</scope>
    <source>
        <strain evidence="3 4">BD-c194</strain>
    </source>
</reference>
<dbReference type="GO" id="GO:0004519">
    <property type="term" value="F:endonuclease activity"/>
    <property type="evidence" value="ECO:0007669"/>
    <property type="project" value="InterPro"/>
</dbReference>
<feature type="domain" description="Terminase large subunit-like endonuclease" evidence="2">
    <location>
        <begin position="304"/>
        <end position="581"/>
    </location>
</feature>
<dbReference type="InterPro" id="IPR046461">
    <property type="entry name" value="TerL_ATPase"/>
</dbReference>
<dbReference type="STRING" id="443610.VE25_07425"/>
<dbReference type="PANTHER" id="PTHR41287">
    <property type="match status" value="1"/>
</dbReference>
<dbReference type="OrthoDB" id="9760250at2"/>
<dbReference type="EMBL" id="JZEX01000081">
    <property type="protein sequence ID" value="KKB12374.1"/>
    <property type="molecule type" value="Genomic_DNA"/>
</dbReference>
<dbReference type="PANTHER" id="PTHR41287:SF1">
    <property type="entry name" value="PROTEIN YMFN"/>
    <property type="match status" value="1"/>
</dbReference>
<dbReference type="Pfam" id="PF03354">
    <property type="entry name" value="TerL_ATPase"/>
    <property type="match status" value="1"/>
</dbReference>
<dbReference type="InterPro" id="IPR046462">
    <property type="entry name" value="TerL_nuclease"/>
</dbReference>
<protein>
    <submittedName>
        <fullName evidence="3">Terminase</fullName>
    </submittedName>
</protein>
<dbReference type="PATRIC" id="fig|443610.3.peg.4051"/>
<dbReference type="InterPro" id="IPR005021">
    <property type="entry name" value="Terminase_largesu-like"/>
</dbReference>
<evidence type="ECO:0000259" key="1">
    <source>
        <dbReference type="Pfam" id="PF03354"/>
    </source>
</evidence>
<gene>
    <name evidence="3" type="ORF">VE25_07425</name>
</gene>
<accession>A0A0F5FU22</accession>
<dbReference type="Proteomes" id="UP000033632">
    <property type="component" value="Unassembled WGS sequence"/>
</dbReference>
<evidence type="ECO:0000259" key="2">
    <source>
        <dbReference type="Pfam" id="PF20441"/>
    </source>
</evidence>
<dbReference type="Gene3D" id="3.40.50.300">
    <property type="entry name" value="P-loop containing nucleotide triphosphate hydrolases"/>
    <property type="match status" value="1"/>
</dbReference>
<dbReference type="Pfam" id="PF20441">
    <property type="entry name" value="TerL_nuclease"/>
    <property type="match status" value="1"/>
</dbReference>
<dbReference type="AlphaFoldDB" id="A0A0F5FU22"/>
<keyword evidence="4" id="KW-1185">Reference proteome</keyword>
<evidence type="ECO:0000313" key="4">
    <source>
        <dbReference type="Proteomes" id="UP000033632"/>
    </source>
</evidence>
<comment type="caution">
    <text evidence="3">The sequence shown here is derived from an EMBL/GenBank/DDBJ whole genome shotgun (WGS) entry which is preliminary data.</text>
</comment>
<sequence length="604" mass="67569">MSSPEMAAGSRGHGARDYAGIAEKWARDVVAGRVVACKWVKLACRRHLRDLERSTLDKRWGFYFDCWHADDVCDFIEKLPHVEGQWKTATIFLEPAQVFILTTIFGWRRREDGKRRFSYVYIEMARKGAKSTLTAGVGLYCLTCEDEVGPQVIVGATTGEQAKKVFGPMQKMVRRSHDLQDAFGVTAWSRSITCAANYGYVQPINAKGSTQDGHNPHMGVLDELHAHKDRGLFDVIKSAFGARSNPLMWIITTAGFNTNGVCYEQRTYLTKVLEEVFEADHFFGIIFTLDDEVLDDDGKVITPADDPFDEKVWIKANPMLGVTPSLKYLRDEAKDAKASPGSEGNFLTKNLNRWLNANSAWLNMARWKQCADPALSWDAFKDLDCWIGGDLADKDDITALVLAAFDADDRLIFKPVFWLPEAVLADPLHAEGRGPAPYRSWHQQGHLRLTPGDWVDHNEVERQVEQWIEEYAIRRITFDQFAAAQAMASRLNENHGSGDEPLAEILHKKAAAVTDPAKELEARVKGGPNRLRHDGNPVMNWMASNVVVSRRRDETLLPIKESQMSPNKIDGIDALINAIAPAVGMATEAGEDLSDYLASMRAMA</sequence>
<name>A0A0F5FU22_9HYPH</name>
<organism evidence="3 4">
    <name type="scientific">Devosia geojensis</name>
    <dbReference type="NCBI Taxonomy" id="443610"/>
    <lineage>
        <taxon>Bacteria</taxon>
        <taxon>Pseudomonadati</taxon>
        <taxon>Pseudomonadota</taxon>
        <taxon>Alphaproteobacteria</taxon>
        <taxon>Hyphomicrobiales</taxon>
        <taxon>Devosiaceae</taxon>
        <taxon>Devosia</taxon>
    </lineage>
</organism>
<feature type="domain" description="Terminase large subunit-like ATPase" evidence="1">
    <location>
        <begin position="97"/>
        <end position="269"/>
    </location>
</feature>
<evidence type="ECO:0000313" key="3">
    <source>
        <dbReference type="EMBL" id="KKB12374.1"/>
    </source>
</evidence>
<dbReference type="InterPro" id="IPR027417">
    <property type="entry name" value="P-loop_NTPase"/>
</dbReference>